<dbReference type="Proteomes" id="UP000078343">
    <property type="component" value="Unassembled WGS sequence"/>
</dbReference>
<name>A0A178ZLI5_9EURO</name>
<keyword evidence="2" id="KW-1185">Reference proteome</keyword>
<comment type="caution">
    <text evidence="1">The sequence shown here is derived from an EMBL/GenBank/DDBJ whole genome shotgun (WGS) entry which is preliminary data.</text>
</comment>
<dbReference type="SUPFAM" id="SSF51735">
    <property type="entry name" value="NAD(P)-binding Rossmann-fold domains"/>
    <property type="match status" value="1"/>
</dbReference>
<reference evidence="1 2" key="1">
    <citation type="submission" date="2016-04" db="EMBL/GenBank/DDBJ databases">
        <title>Draft genome of Fonsecaea erecta CBS 125763.</title>
        <authorList>
            <person name="Weiss V.A."/>
            <person name="Vicente V.A."/>
            <person name="Raittz R.T."/>
            <person name="Moreno L.F."/>
            <person name="De Souza E.M."/>
            <person name="Pedrosa F.O."/>
            <person name="Steffens M.B."/>
            <person name="Faoro H."/>
            <person name="Tadra-Sfeir M.Z."/>
            <person name="Najafzadeh M.J."/>
            <person name="Felipe M.S."/>
            <person name="Teixeira M."/>
            <person name="Sun J."/>
            <person name="Xi L."/>
            <person name="Gomes R."/>
            <person name="De Azevedo C.M."/>
            <person name="Salgado C.G."/>
            <person name="Da Silva M.B."/>
            <person name="Nascimento M.F."/>
            <person name="Queiroz-Telles F."/>
            <person name="Attili D.S."/>
            <person name="Gorbushina A."/>
        </authorList>
    </citation>
    <scope>NUCLEOTIDE SEQUENCE [LARGE SCALE GENOMIC DNA]</scope>
    <source>
        <strain evidence="1 2">CBS 125763</strain>
    </source>
</reference>
<organism evidence="1 2">
    <name type="scientific">Fonsecaea erecta</name>
    <dbReference type="NCBI Taxonomy" id="1367422"/>
    <lineage>
        <taxon>Eukaryota</taxon>
        <taxon>Fungi</taxon>
        <taxon>Dikarya</taxon>
        <taxon>Ascomycota</taxon>
        <taxon>Pezizomycotina</taxon>
        <taxon>Eurotiomycetes</taxon>
        <taxon>Chaetothyriomycetidae</taxon>
        <taxon>Chaetothyriales</taxon>
        <taxon>Herpotrichiellaceae</taxon>
        <taxon>Fonsecaea</taxon>
    </lineage>
</organism>
<evidence type="ECO:0000313" key="2">
    <source>
        <dbReference type="Proteomes" id="UP000078343"/>
    </source>
</evidence>
<dbReference type="GeneID" id="30009055"/>
<dbReference type="Gene3D" id="3.40.50.720">
    <property type="entry name" value="NAD(P)-binding Rossmann-like Domain"/>
    <property type="match status" value="2"/>
</dbReference>
<evidence type="ECO:0000313" key="1">
    <source>
        <dbReference type="EMBL" id="OAP59885.1"/>
    </source>
</evidence>
<evidence type="ECO:0008006" key="3">
    <source>
        <dbReference type="Google" id="ProtNLM"/>
    </source>
</evidence>
<dbReference type="AlphaFoldDB" id="A0A178ZLI5"/>
<dbReference type="OrthoDB" id="10262413at2759"/>
<dbReference type="RefSeq" id="XP_018693252.1">
    <property type="nucleotide sequence ID" value="XM_018836399.1"/>
</dbReference>
<dbReference type="EMBL" id="LVYI01000004">
    <property type="protein sequence ID" value="OAP59885.1"/>
    <property type="molecule type" value="Genomic_DNA"/>
</dbReference>
<dbReference type="PANTHER" id="PTHR48079">
    <property type="entry name" value="PROTEIN YEEZ"/>
    <property type="match status" value="1"/>
</dbReference>
<dbReference type="STRING" id="1367422.A0A178ZLI5"/>
<dbReference type="GO" id="GO:0004029">
    <property type="term" value="F:aldehyde dehydrogenase (NAD+) activity"/>
    <property type="evidence" value="ECO:0007669"/>
    <property type="project" value="TreeGrafter"/>
</dbReference>
<sequence>MPSVLLFGPTGLIGSRVAIDLKKAYPEWPLTVFLRNTNVDEWFKTTAKADRIVHGTISDTELVRSLSKEHDIVINAITSFDGDFVKTIISGMEERPEHAKGTLIHISGTGNFIDYGKSGNFNPDSKVWNDDNEEDIRKIVPTMFNGPTDVPVLEAGERGKIITYIVCFGITYGTNIGPAPNLGVAYNIFTMNAKQHGFVPYVGDGSAVASTIHVADGVPFLTKIVGIAGTEKPTGSAYSRYYILHGERVPWKELGSVLAKVLHAKGVVASPEPKSVPAAEAGQGEIGSLIAANMLVKGDRAARLGFKATQPSILTQIEEDLGAHNF</sequence>
<dbReference type="InterPro" id="IPR036291">
    <property type="entry name" value="NAD(P)-bd_dom_sf"/>
</dbReference>
<dbReference type="PANTHER" id="PTHR48079:SF6">
    <property type="entry name" value="NAD(P)-BINDING DOMAIN-CONTAINING PROTEIN-RELATED"/>
    <property type="match status" value="1"/>
</dbReference>
<gene>
    <name evidence="1" type="ORF">AYL99_04887</name>
</gene>
<accession>A0A178ZLI5</accession>
<dbReference type="InterPro" id="IPR051783">
    <property type="entry name" value="NAD(P)-dependent_oxidoreduct"/>
</dbReference>
<proteinExistence type="predicted"/>
<dbReference type="GO" id="GO:0005737">
    <property type="term" value="C:cytoplasm"/>
    <property type="evidence" value="ECO:0007669"/>
    <property type="project" value="TreeGrafter"/>
</dbReference>
<protein>
    <recommendedName>
        <fullName evidence="3">NAD(P)-binding domain-containing protein</fullName>
    </recommendedName>
</protein>